<dbReference type="EMBL" id="JBEAFC010000007">
    <property type="protein sequence ID" value="KAL1548433.1"/>
    <property type="molecule type" value="Genomic_DNA"/>
</dbReference>
<sequence>MVRKCGCLPLAISLLGGVLSKKTCVSEWELVNENIVRGEDNCGKENQIDGVLNSSYEDLPYCLKPCFLYLGRLKEDETIYAPDLYRMWIAQGLSSDENVKRNDVTLTDIAELYLAELVSRCIVQVELEDVIPKQKFKICKLHDVVRELCLSMGKKENFGVQVLDYQGGKLSTLLQEAVSHNETRHLAVHFKIELQLECAELTATCAEDSRKHLRSLDILSDIEKKTTEFPPAKYN</sequence>
<evidence type="ECO:0000256" key="2">
    <source>
        <dbReference type="ARBA" id="ARBA00022614"/>
    </source>
</evidence>
<comment type="caution">
    <text evidence="9">The sequence shown here is derived from an EMBL/GenBank/DDBJ whole genome shotgun (WGS) entry which is preliminary data.</text>
</comment>
<dbReference type="InterPro" id="IPR042197">
    <property type="entry name" value="Apaf_helical"/>
</dbReference>
<evidence type="ECO:0000259" key="8">
    <source>
        <dbReference type="Pfam" id="PF23559"/>
    </source>
</evidence>
<keyword evidence="5" id="KW-0611">Plant defense</keyword>
<dbReference type="Gene3D" id="1.10.8.430">
    <property type="entry name" value="Helical domain of apoptotic protease-activating factors"/>
    <property type="match status" value="1"/>
</dbReference>
<dbReference type="Proteomes" id="UP001567538">
    <property type="component" value="Unassembled WGS sequence"/>
</dbReference>
<name>A0ABD1GZ81_SALDI</name>
<dbReference type="FunFam" id="1.10.10.10:FF:000322">
    <property type="entry name" value="Probable disease resistance protein At1g63360"/>
    <property type="match status" value="1"/>
</dbReference>
<dbReference type="InterPro" id="IPR058922">
    <property type="entry name" value="WHD_DRP"/>
</dbReference>
<protein>
    <submittedName>
        <fullName evidence="9">Disease resistance protein</fullName>
    </submittedName>
</protein>
<dbReference type="InterPro" id="IPR044974">
    <property type="entry name" value="Disease_R_plants"/>
</dbReference>
<feature type="domain" description="Disease resistance protein winged helix" evidence="8">
    <location>
        <begin position="75"/>
        <end position="148"/>
    </location>
</feature>
<proteinExistence type="inferred from homology"/>
<keyword evidence="10" id="KW-1185">Reference proteome</keyword>
<dbReference type="PANTHER" id="PTHR23155:SF1185">
    <property type="entry name" value="DISEASE RESISTANCE RPP8-LIKE PROTEIN 3-RELATED"/>
    <property type="match status" value="1"/>
</dbReference>
<evidence type="ECO:0000256" key="1">
    <source>
        <dbReference type="ARBA" id="ARBA00008894"/>
    </source>
</evidence>
<evidence type="ECO:0000313" key="10">
    <source>
        <dbReference type="Proteomes" id="UP001567538"/>
    </source>
</evidence>
<evidence type="ECO:0000313" key="9">
    <source>
        <dbReference type="EMBL" id="KAL1548433.1"/>
    </source>
</evidence>
<gene>
    <name evidence="9" type="ORF">AAHA92_16664</name>
</gene>
<keyword evidence="2" id="KW-0433">Leucine-rich repeat</keyword>
<dbReference type="InterPro" id="IPR027417">
    <property type="entry name" value="P-loop_NTPase"/>
</dbReference>
<evidence type="ECO:0000256" key="6">
    <source>
        <dbReference type="ARBA" id="ARBA00022840"/>
    </source>
</evidence>
<dbReference type="Gene3D" id="1.10.10.10">
    <property type="entry name" value="Winged helix-like DNA-binding domain superfamily/Winged helix DNA-binding domain"/>
    <property type="match status" value="1"/>
</dbReference>
<dbReference type="AlphaFoldDB" id="A0ABD1GZ81"/>
<dbReference type="InterPro" id="IPR036388">
    <property type="entry name" value="WH-like_DNA-bd_sf"/>
</dbReference>
<accession>A0ABD1GZ81</accession>
<evidence type="ECO:0000256" key="7">
    <source>
        <dbReference type="SAM" id="SignalP"/>
    </source>
</evidence>
<dbReference type="PANTHER" id="PTHR23155">
    <property type="entry name" value="DISEASE RESISTANCE PROTEIN RP"/>
    <property type="match status" value="1"/>
</dbReference>
<evidence type="ECO:0000256" key="5">
    <source>
        <dbReference type="ARBA" id="ARBA00022821"/>
    </source>
</evidence>
<feature type="chain" id="PRO_5044862392" evidence="7">
    <location>
        <begin position="21"/>
        <end position="235"/>
    </location>
</feature>
<dbReference type="SUPFAM" id="SSF52540">
    <property type="entry name" value="P-loop containing nucleoside triphosphate hydrolases"/>
    <property type="match status" value="1"/>
</dbReference>
<dbReference type="Pfam" id="PF23559">
    <property type="entry name" value="WHD_DRP"/>
    <property type="match status" value="1"/>
</dbReference>
<evidence type="ECO:0000256" key="4">
    <source>
        <dbReference type="ARBA" id="ARBA00022741"/>
    </source>
</evidence>
<keyword evidence="7" id="KW-0732">Signal</keyword>
<dbReference type="GO" id="GO:0005524">
    <property type="term" value="F:ATP binding"/>
    <property type="evidence" value="ECO:0007669"/>
    <property type="project" value="UniProtKB-KW"/>
</dbReference>
<keyword evidence="4" id="KW-0547">Nucleotide-binding</keyword>
<evidence type="ECO:0000256" key="3">
    <source>
        <dbReference type="ARBA" id="ARBA00022737"/>
    </source>
</evidence>
<keyword evidence="6" id="KW-0067">ATP-binding</keyword>
<organism evidence="9 10">
    <name type="scientific">Salvia divinorum</name>
    <name type="common">Maria pastora</name>
    <name type="synonym">Diviner's sage</name>
    <dbReference type="NCBI Taxonomy" id="28513"/>
    <lineage>
        <taxon>Eukaryota</taxon>
        <taxon>Viridiplantae</taxon>
        <taxon>Streptophyta</taxon>
        <taxon>Embryophyta</taxon>
        <taxon>Tracheophyta</taxon>
        <taxon>Spermatophyta</taxon>
        <taxon>Magnoliopsida</taxon>
        <taxon>eudicotyledons</taxon>
        <taxon>Gunneridae</taxon>
        <taxon>Pentapetalae</taxon>
        <taxon>asterids</taxon>
        <taxon>lamiids</taxon>
        <taxon>Lamiales</taxon>
        <taxon>Lamiaceae</taxon>
        <taxon>Nepetoideae</taxon>
        <taxon>Mentheae</taxon>
        <taxon>Salviinae</taxon>
        <taxon>Salvia</taxon>
        <taxon>Salvia subgen. Calosphace</taxon>
    </lineage>
</organism>
<comment type="similarity">
    <text evidence="1">Belongs to the disease resistance NB-LRR family.</text>
</comment>
<keyword evidence="3" id="KW-0677">Repeat</keyword>
<feature type="signal peptide" evidence="7">
    <location>
        <begin position="1"/>
        <end position="20"/>
    </location>
</feature>
<reference evidence="9 10" key="1">
    <citation type="submission" date="2024-06" db="EMBL/GenBank/DDBJ databases">
        <title>A chromosome level genome sequence of Diviner's sage (Salvia divinorum).</title>
        <authorList>
            <person name="Ford S.A."/>
            <person name="Ro D.-K."/>
            <person name="Ness R.W."/>
            <person name="Phillips M.A."/>
        </authorList>
    </citation>
    <scope>NUCLEOTIDE SEQUENCE [LARGE SCALE GENOMIC DNA]</scope>
    <source>
        <strain evidence="9">SAF-2024a</strain>
        <tissue evidence="9">Leaf</tissue>
    </source>
</reference>
<dbReference type="GO" id="GO:0006952">
    <property type="term" value="P:defense response"/>
    <property type="evidence" value="ECO:0007669"/>
    <property type="project" value="UniProtKB-KW"/>
</dbReference>